<comment type="caution">
    <text evidence="2">The sequence shown here is derived from an EMBL/GenBank/DDBJ whole genome shotgun (WGS) entry which is preliminary data.</text>
</comment>
<keyword evidence="3" id="KW-1185">Reference proteome</keyword>
<evidence type="ECO:0000313" key="3">
    <source>
        <dbReference type="Proteomes" id="UP001159427"/>
    </source>
</evidence>
<proteinExistence type="predicted"/>
<reference evidence="2 3" key="1">
    <citation type="submission" date="2022-05" db="EMBL/GenBank/DDBJ databases">
        <authorList>
            <consortium name="Genoscope - CEA"/>
            <person name="William W."/>
        </authorList>
    </citation>
    <scope>NUCLEOTIDE SEQUENCE [LARGE SCALE GENOMIC DNA]</scope>
</reference>
<sequence length="350" mass="38235">MTTKDAGGSSDPGVDVDFTESVASAKRDMVLRFVKDQESLQTSQVVLKIVDDETIDLIDSALVVKGEEPKLTSSDNSAKLKQNDPRSLLGQTSALTLDAEKSSGPDSIIVPRPPSGRPRTRSLGSRKRSVPRNLSRQSSVDNITPRGVKEEQSHFNTGNLIAQESIARTEMDNTLPSTADSSCSDVNLNASWPRGSRKLFIPFRKKSVYATGETPYYYNTPLENFSGIDNHSEALRPRSSQSFQRVRVGEILTARISSASECERISCDASSLTRPPSYANKVHRNSRRRTYINFNRLDAQIALEGPLELEQVHPSELPLYRSNSAASSSAPYALVHVPPIGCEGPAPSSS</sequence>
<name>A0ABN8PSV8_9CNID</name>
<feature type="compositionally biased region" description="Basic residues" evidence="1">
    <location>
        <begin position="118"/>
        <end position="130"/>
    </location>
</feature>
<feature type="compositionally biased region" description="Polar residues" evidence="1">
    <location>
        <begin position="71"/>
        <end position="80"/>
    </location>
</feature>
<evidence type="ECO:0000256" key="1">
    <source>
        <dbReference type="SAM" id="MobiDB-lite"/>
    </source>
</evidence>
<feature type="compositionally biased region" description="Polar residues" evidence="1">
    <location>
        <begin position="132"/>
        <end position="142"/>
    </location>
</feature>
<feature type="region of interest" description="Disordered" evidence="1">
    <location>
        <begin position="69"/>
        <end position="144"/>
    </location>
</feature>
<evidence type="ECO:0000313" key="2">
    <source>
        <dbReference type="EMBL" id="CAH3150157.1"/>
    </source>
</evidence>
<organism evidence="2 3">
    <name type="scientific">Porites evermanni</name>
    <dbReference type="NCBI Taxonomy" id="104178"/>
    <lineage>
        <taxon>Eukaryota</taxon>
        <taxon>Metazoa</taxon>
        <taxon>Cnidaria</taxon>
        <taxon>Anthozoa</taxon>
        <taxon>Hexacorallia</taxon>
        <taxon>Scleractinia</taxon>
        <taxon>Fungiina</taxon>
        <taxon>Poritidae</taxon>
        <taxon>Porites</taxon>
    </lineage>
</organism>
<gene>
    <name evidence="2" type="ORF">PEVE_00045146</name>
</gene>
<dbReference type="EMBL" id="CALNXI010000987">
    <property type="protein sequence ID" value="CAH3150157.1"/>
    <property type="molecule type" value="Genomic_DNA"/>
</dbReference>
<dbReference type="Proteomes" id="UP001159427">
    <property type="component" value="Unassembled WGS sequence"/>
</dbReference>
<accession>A0ABN8PSV8</accession>
<protein>
    <submittedName>
        <fullName evidence="2">Uncharacterized protein</fullName>
    </submittedName>
</protein>